<dbReference type="EMBL" id="NHOC01000004">
    <property type="protein sequence ID" value="OUM20982.1"/>
    <property type="molecule type" value="Genomic_DNA"/>
</dbReference>
<dbReference type="Pfam" id="PF00919">
    <property type="entry name" value="UPF0004"/>
    <property type="match status" value="1"/>
</dbReference>
<feature type="domain" description="MTTase N-terminal" evidence="8">
    <location>
        <begin position="20"/>
        <end position="130"/>
    </location>
</feature>
<evidence type="ECO:0000259" key="8">
    <source>
        <dbReference type="PROSITE" id="PS51449"/>
    </source>
</evidence>
<dbReference type="InterPro" id="IPR013848">
    <property type="entry name" value="Methylthiotransferase_N"/>
</dbReference>
<evidence type="ECO:0000256" key="1">
    <source>
        <dbReference type="ARBA" id="ARBA00001966"/>
    </source>
</evidence>
<dbReference type="Proteomes" id="UP000194903">
    <property type="component" value="Unassembled WGS sequence"/>
</dbReference>
<dbReference type="SMART" id="SM00729">
    <property type="entry name" value="Elp3"/>
    <property type="match status" value="1"/>
</dbReference>
<dbReference type="InterPro" id="IPR006638">
    <property type="entry name" value="Elp3/MiaA/NifB-like_rSAM"/>
</dbReference>
<evidence type="ECO:0000259" key="9">
    <source>
        <dbReference type="PROSITE" id="PS51918"/>
    </source>
</evidence>
<dbReference type="SFLD" id="SFLDS00029">
    <property type="entry name" value="Radical_SAM"/>
    <property type="match status" value="1"/>
</dbReference>
<evidence type="ECO:0000256" key="2">
    <source>
        <dbReference type="ARBA" id="ARBA00022485"/>
    </source>
</evidence>
<dbReference type="OrthoDB" id="9805215at2"/>
<dbReference type="NCBIfam" id="TIGR00089">
    <property type="entry name" value="MiaB/RimO family radical SAM methylthiotransferase"/>
    <property type="match status" value="1"/>
</dbReference>
<dbReference type="PANTHER" id="PTHR11918">
    <property type="entry name" value="RADICAL SAM PROTEINS"/>
    <property type="match status" value="1"/>
</dbReference>
<dbReference type="SFLD" id="SFLDG01082">
    <property type="entry name" value="B12-binding_domain_containing"/>
    <property type="match status" value="1"/>
</dbReference>
<dbReference type="SUPFAM" id="SSF102114">
    <property type="entry name" value="Radical SAM enzymes"/>
    <property type="match status" value="1"/>
</dbReference>
<gene>
    <name evidence="10" type="ORF">CBW42_05210</name>
</gene>
<dbReference type="PROSITE" id="PS51449">
    <property type="entry name" value="MTTASE_N"/>
    <property type="match status" value="1"/>
</dbReference>
<dbReference type="AlphaFoldDB" id="A0A252F5I0"/>
<evidence type="ECO:0000256" key="3">
    <source>
        <dbReference type="ARBA" id="ARBA00022679"/>
    </source>
</evidence>
<dbReference type="NCBIfam" id="TIGR01579">
    <property type="entry name" value="MiaB-like-C"/>
    <property type="match status" value="1"/>
</dbReference>
<keyword evidence="2" id="KW-0004">4Fe-4S</keyword>
<accession>A0A252F5I0</accession>
<comment type="caution">
    <text evidence="10">The sequence shown here is derived from an EMBL/GenBank/DDBJ whole genome shotgun (WGS) entry which is preliminary data.</text>
</comment>
<keyword evidence="11" id="KW-1185">Reference proteome</keyword>
<dbReference type="Gene3D" id="3.80.30.20">
    <property type="entry name" value="tm_1862 like domain"/>
    <property type="match status" value="1"/>
</dbReference>
<dbReference type="FunFam" id="3.80.30.20:FF:000001">
    <property type="entry name" value="tRNA-2-methylthio-N(6)-dimethylallyladenosine synthase 2"/>
    <property type="match status" value="1"/>
</dbReference>
<proteinExistence type="predicted"/>
<evidence type="ECO:0000256" key="5">
    <source>
        <dbReference type="ARBA" id="ARBA00022723"/>
    </source>
</evidence>
<dbReference type="InterPro" id="IPR038135">
    <property type="entry name" value="Methylthiotransferase_N_sf"/>
</dbReference>
<dbReference type="Gene3D" id="3.40.50.12160">
    <property type="entry name" value="Methylthiotransferase, N-terminal domain"/>
    <property type="match status" value="1"/>
</dbReference>
<keyword evidence="6" id="KW-0408">Iron</keyword>
<dbReference type="Pfam" id="PF04055">
    <property type="entry name" value="Radical_SAM"/>
    <property type="match status" value="1"/>
</dbReference>
<evidence type="ECO:0000256" key="4">
    <source>
        <dbReference type="ARBA" id="ARBA00022691"/>
    </source>
</evidence>
<organism evidence="10 11">
    <name type="scientific">Butyricicoccus porcorum</name>
    <dbReference type="NCBI Taxonomy" id="1945634"/>
    <lineage>
        <taxon>Bacteria</taxon>
        <taxon>Bacillati</taxon>
        <taxon>Bacillota</taxon>
        <taxon>Clostridia</taxon>
        <taxon>Eubacteriales</taxon>
        <taxon>Butyricicoccaceae</taxon>
        <taxon>Butyricicoccus</taxon>
    </lineage>
</organism>
<dbReference type="GO" id="GO:0046872">
    <property type="term" value="F:metal ion binding"/>
    <property type="evidence" value="ECO:0007669"/>
    <property type="project" value="UniProtKB-KW"/>
</dbReference>
<evidence type="ECO:0000256" key="6">
    <source>
        <dbReference type="ARBA" id="ARBA00023004"/>
    </source>
</evidence>
<sequence>MPGTKSSQGVYRLDTRRTIMKFCFATLGCKVNQFETQALAQLAQARGHTLAQSGADVCILNTCTVTSSGDHKTLRALHKMQRDNPDAVVALCGCFAQTEPERAAQLDGVDIVCGTADRAAVLTLCEQAVQNRKKICTVSDIRQKRTFEALPAGVLPGHTRALLKIQDGCDNYCTYCIIPYARGHVRSLPLAQAVEQAQRLAQNGVREIVVTGIEIASYGRDLPDQPDLTALTAALCRTVPQVRIRLGSLEPRMVTQEFCDTLCGFPNLALHFHLSLQSGCDATLKRMHRRYTTAQYLACVENLRKAFPSSSITTDVITGFPGETEQEFAQTKQFLCRCGFAAVHVFPYSERAGTPAASMPDSVPQTVRAQRADELRTLAFGLTSDFLRDFVGKTVPAVLEHARADCQPAHSRWHFAIELPLGCGNQGDEIDVVLTEVCGNSMRAIPAKKD</sequence>
<dbReference type="PANTHER" id="PTHR11918:SF45">
    <property type="entry name" value="THREONYLCARBAMOYLADENOSINE TRNA METHYLTHIOTRANSFERASE"/>
    <property type="match status" value="1"/>
</dbReference>
<dbReference type="InterPro" id="IPR058240">
    <property type="entry name" value="rSAM_sf"/>
</dbReference>
<protein>
    <submittedName>
        <fullName evidence="10">tRNA (N(6)-L-threonylcarbamoyladenosine(37)-C(2))-methylthiotransferase MtaB</fullName>
    </submittedName>
</protein>
<keyword evidence="3 10" id="KW-0808">Transferase</keyword>
<comment type="cofactor">
    <cofactor evidence="1">
        <name>[4Fe-4S] cluster</name>
        <dbReference type="ChEBI" id="CHEBI:49883"/>
    </cofactor>
</comment>
<dbReference type="PROSITE" id="PS51918">
    <property type="entry name" value="RADICAL_SAM"/>
    <property type="match status" value="1"/>
</dbReference>
<name>A0A252F5I0_9FIRM</name>
<dbReference type="GO" id="GO:0051539">
    <property type="term" value="F:4 iron, 4 sulfur cluster binding"/>
    <property type="evidence" value="ECO:0007669"/>
    <property type="project" value="UniProtKB-KW"/>
</dbReference>
<dbReference type="SFLD" id="SFLDG01061">
    <property type="entry name" value="methylthiotransferase"/>
    <property type="match status" value="1"/>
</dbReference>
<dbReference type="InterPro" id="IPR020612">
    <property type="entry name" value="Methylthiotransferase_CS"/>
</dbReference>
<keyword evidence="5" id="KW-0479">Metal-binding</keyword>
<evidence type="ECO:0000313" key="11">
    <source>
        <dbReference type="Proteomes" id="UP000194903"/>
    </source>
</evidence>
<dbReference type="InterPro" id="IPR005839">
    <property type="entry name" value="Methylthiotransferase"/>
</dbReference>
<evidence type="ECO:0000256" key="7">
    <source>
        <dbReference type="ARBA" id="ARBA00023014"/>
    </source>
</evidence>
<feature type="domain" description="Radical SAM core" evidence="9">
    <location>
        <begin position="155"/>
        <end position="385"/>
    </location>
</feature>
<keyword evidence="7" id="KW-0411">Iron-sulfur</keyword>
<dbReference type="GO" id="GO:0035598">
    <property type="term" value="F:tRNA (N(6)-L-threonylcarbamoyladenosine(37)-C(2))-methylthiotransferase activity"/>
    <property type="evidence" value="ECO:0007669"/>
    <property type="project" value="TreeGrafter"/>
</dbReference>
<reference evidence="10 11" key="1">
    <citation type="submission" date="2017-05" db="EMBL/GenBank/DDBJ databases">
        <title>Butyricicoccus porcorum sp. nov. a butyrate-producing bacterium from the swine intestinal tract.</title>
        <authorList>
            <person name="Trachsel J."/>
            <person name="Humphrey S."/>
            <person name="Allen H.K."/>
        </authorList>
    </citation>
    <scope>NUCLEOTIDE SEQUENCE [LARGE SCALE GENOMIC DNA]</scope>
    <source>
        <strain evidence="10">BB10</strain>
    </source>
</reference>
<dbReference type="InterPro" id="IPR006467">
    <property type="entry name" value="MiaB-like_bact"/>
</dbReference>
<dbReference type="InterPro" id="IPR007197">
    <property type="entry name" value="rSAM"/>
</dbReference>
<evidence type="ECO:0000313" key="10">
    <source>
        <dbReference type="EMBL" id="OUM20982.1"/>
    </source>
</evidence>
<keyword evidence="4" id="KW-0949">S-adenosyl-L-methionine</keyword>
<dbReference type="PROSITE" id="PS01278">
    <property type="entry name" value="MTTASE_RADICAL"/>
    <property type="match status" value="1"/>
</dbReference>
<dbReference type="CDD" id="cd01335">
    <property type="entry name" value="Radical_SAM"/>
    <property type="match status" value="1"/>
</dbReference>
<dbReference type="InterPro" id="IPR023404">
    <property type="entry name" value="rSAM_horseshoe"/>
</dbReference>